<dbReference type="GO" id="GO:0005737">
    <property type="term" value="C:cytoplasm"/>
    <property type="evidence" value="ECO:0007669"/>
    <property type="project" value="TreeGrafter"/>
</dbReference>
<dbReference type="AlphaFoldDB" id="X0VE85"/>
<dbReference type="Pfam" id="PF04909">
    <property type="entry name" value="Amidohydro_2"/>
    <property type="match status" value="1"/>
</dbReference>
<dbReference type="InterPro" id="IPR032466">
    <property type="entry name" value="Metal_Hydrolase"/>
</dbReference>
<evidence type="ECO:0000313" key="3">
    <source>
        <dbReference type="EMBL" id="GAG09552.1"/>
    </source>
</evidence>
<dbReference type="GO" id="GO:0016831">
    <property type="term" value="F:carboxy-lyase activity"/>
    <property type="evidence" value="ECO:0007669"/>
    <property type="project" value="InterPro"/>
</dbReference>
<dbReference type="SUPFAM" id="SSF51556">
    <property type="entry name" value="Metallo-dependent hydrolases"/>
    <property type="match status" value="1"/>
</dbReference>
<accession>X0VE85</accession>
<dbReference type="Gene3D" id="3.20.20.140">
    <property type="entry name" value="Metal-dependent hydrolases"/>
    <property type="match status" value="1"/>
</dbReference>
<dbReference type="InterPro" id="IPR032465">
    <property type="entry name" value="ACMSD"/>
</dbReference>
<sequence>GEAAAREVERCADGGARGLGELRPDSQGWALDGPAGDVLAELASRHGLILLFHVTEPVGHEYPGKQGLRLESFYRFAVGHHQLKLVGAHLAGGLAFFRDFVDEMGRLGRDTLIDTAAWDLIYRNRAAVWQYVIQTFDSRRTVFGSDFPLVGQAAAIEHIQRHTKSWSQAALARVFGGNAQRLLGGPVN</sequence>
<dbReference type="GO" id="GO:0016787">
    <property type="term" value="F:hydrolase activity"/>
    <property type="evidence" value="ECO:0007669"/>
    <property type="project" value="InterPro"/>
</dbReference>
<organism evidence="3">
    <name type="scientific">marine sediment metagenome</name>
    <dbReference type="NCBI Taxonomy" id="412755"/>
    <lineage>
        <taxon>unclassified sequences</taxon>
        <taxon>metagenomes</taxon>
        <taxon>ecological metagenomes</taxon>
    </lineage>
</organism>
<name>X0VE85_9ZZZZ</name>
<feature type="domain" description="Amidohydrolase-related" evidence="2">
    <location>
        <begin position="2"/>
        <end position="184"/>
    </location>
</feature>
<keyword evidence="1" id="KW-0456">Lyase</keyword>
<evidence type="ECO:0000256" key="1">
    <source>
        <dbReference type="ARBA" id="ARBA00023239"/>
    </source>
</evidence>
<dbReference type="GO" id="GO:0019748">
    <property type="term" value="P:secondary metabolic process"/>
    <property type="evidence" value="ECO:0007669"/>
    <property type="project" value="TreeGrafter"/>
</dbReference>
<reference evidence="3" key="1">
    <citation type="journal article" date="2014" name="Front. Microbiol.">
        <title>High frequency of phylogenetically diverse reductive dehalogenase-homologous genes in deep subseafloor sedimentary metagenomes.</title>
        <authorList>
            <person name="Kawai M."/>
            <person name="Futagami T."/>
            <person name="Toyoda A."/>
            <person name="Takaki Y."/>
            <person name="Nishi S."/>
            <person name="Hori S."/>
            <person name="Arai W."/>
            <person name="Tsubouchi T."/>
            <person name="Morono Y."/>
            <person name="Uchiyama I."/>
            <person name="Ito T."/>
            <person name="Fujiyama A."/>
            <person name="Inagaki F."/>
            <person name="Takami H."/>
        </authorList>
    </citation>
    <scope>NUCLEOTIDE SEQUENCE</scope>
    <source>
        <strain evidence="3">Expedition CK06-06</strain>
    </source>
</reference>
<protein>
    <recommendedName>
        <fullName evidence="2">Amidohydrolase-related domain-containing protein</fullName>
    </recommendedName>
</protein>
<dbReference type="EMBL" id="BARS01028530">
    <property type="protein sequence ID" value="GAG09552.1"/>
    <property type="molecule type" value="Genomic_DNA"/>
</dbReference>
<evidence type="ECO:0000259" key="2">
    <source>
        <dbReference type="Pfam" id="PF04909"/>
    </source>
</evidence>
<dbReference type="PANTHER" id="PTHR21240:SF28">
    <property type="entry name" value="ISO-OROTATE DECARBOXYLASE (EUROFUNG)"/>
    <property type="match status" value="1"/>
</dbReference>
<gene>
    <name evidence="3" type="ORF">S01H1_44707</name>
</gene>
<feature type="non-terminal residue" evidence="3">
    <location>
        <position position="1"/>
    </location>
</feature>
<proteinExistence type="predicted"/>
<comment type="caution">
    <text evidence="3">The sequence shown here is derived from an EMBL/GenBank/DDBJ whole genome shotgun (WGS) entry which is preliminary data.</text>
</comment>
<dbReference type="InterPro" id="IPR006680">
    <property type="entry name" value="Amidohydro-rel"/>
</dbReference>
<dbReference type="PANTHER" id="PTHR21240">
    <property type="entry name" value="2-AMINO-3-CARBOXYLMUCONATE-6-SEMIALDEHYDE DECARBOXYLASE"/>
    <property type="match status" value="1"/>
</dbReference>